<dbReference type="AlphaFoldDB" id="A0A0N5A1A4"/>
<dbReference type="PROSITE" id="PS51193">
    <property type="entry name" value="HELICASE_ATP_BIND_2"/>
    <property type="match status" value="1"/>
</dbReference>
<evidence type="ECO:0000256" key="3">
    <source>
        <dbReference type="ARBA" id="ARBA00022801"/>
    </source>
</evidence>
<evidence type="ECO:0000256" key="8">
    <source>
        <dbReference type="ARBA" id="ARBA00023235"/>
    </source>
</evidence>
<keyword evidence="5" id="KW-0067">ATP-binding</keyword>
<dbReference type="InterPro" id="IPR010614">
    <property type="entry name" value="RAD3-like_helicase_DEAD"/>
</dbReference>
<keyword evidence="7" id="KW-0411">Iron-sulfur</keyword>
<dbReference type="GO" id="GO:0016818">
    <property type="term" value="F:hydrolase activity, acting on acid anhydrides, in phosphorus-containing anhydrides"/>
    <property type="evidence" value="ECO:0007669"/>
    <property type="project" value="InterPro"/>
</dbReference>
<dbReference type="Gene3D" id="1.10.275.40">
    <property type="match status" value="1"/>
</dbReference>
<dbReference type="GO" id="GO:0003678">
    <property type="term" value="F:DNA helicase activity"/>
    <property type="evidence" value="ECO:0007669"/>
    <property type="project" value="InterPro"/>
</dbReference>
<keyword evidence="10" id="KW-1185">Reference proteome</keyword>
<dbReference type="Pfam" id="PF13307">
    <property type="entry name" value="Helicase_C_2"/>
    <property type="match status" value="1"/>
</dbReference>
<keyword evidence="4" id="KW-0347">Helicase</keyword>
<reference evidence="11" key="1">
    <citation type="submission" date="2017-02" db="UniProtKB">
        <authorList>
            <consortium name="WormBaseParasite"/>
        </authorList>
    </citation>
    <scope>IDENTIFICATION</scope>
</reference>
<dbReference type="InterPro" id="IPR006554">
    <property type="entry name" value="Helicase-like_DEXD_c2"/>
</dbReference>
<dbReference type="PANTHER" id="PTHR11472">
    <property type="entry name" value="DNA REPAIR DEAD HELICASE RAD3/XP-D SUBFAMILY MEMBER"/>
    <property type="match status" value="1"/>
</dbReference>
<dbReference type="SMART" id="SM00488">
    <property type="entry name" value="DEXDc2"/>
    <property type="match status" value="1"/>
</dbReference>
<dbReference type="GO" id="GO:0006289">
    <property type="term" value="P:nucleotide-excision repair"/>
    <property type="evidence" value="ECO:0007669"/>
    <property type="project" value="TreeGrafter"/>
</dbReference>
<dbReference type="CDD" id="cd18788">
    <property type="entry name" value="SF2_C_XPD"/>
    <property type="match status" value="1"/>
</dbReference>
<keyword evidence="6" id="KW-0408">Iron</keyword>
<dbReference type="InterPro" id="IPR006555">
    <property type="entry name" value="ATP-dep_Helicase_C"/>
</dbReference>
<dbReference type="InterPro" id="IPR014013">
    <property type="entry name" value="Helic_SF1/SF2_ATP-bd_DinG/Rad3"/>
</dbReference>
<keyword evidence="8" id="KW-0413">Isomerase</keyword>
<organism evidence="10 11">
    <name type="scientific">Parastrongyloides trichosuri</name>
    <name type="common">Possum-specific nematode worm</name>
    <dbReference type="NCBI Taxonomy" id="131310"/>
    <lineage>
        <taxon>Eukaryota</taxon>
        <taxon>Metazoa</taxon>
        <taxon>Ecdysozoa</taxon>
        <taxon>Nematoda</taxon>
        <taxon>Chromadorea</taxon>
        <taxon>Rhabditida</taxon>
        <taxon>Tylenchina</taxon>
        <taxon>Panagrolaimomorpha</taxon>
        <taxon>Strongyloidoidea</taxon>
        <taxon>Strongyloididae</taxon>
        <taxon>Parastrongyloides</taxon>
    </lineage>
</organism>
<dbReference type="PANTHER" id="PTHR11472:SF47">
    <property type="entry name" value="FANCONI ANEMIA GROUP J PROTEIN"/>
    <property type="match status" value="1"/>
</dbReference>
<evidence type="ECO:0000256" key="5">
    <source>
        <dbReference type="ARBA" id="ARBA00022840"/>
    </source>
</evidence>
<name>A0A0N5A1A4_PARTI</name>
<evidence type="ECO:0000313" key="11">
    <source>
        <dbReference type="WBParaSite" id="PTRK_0001540400.1"/>
    </source>
</evidence>
<feature type="domain" description="Helicase ATP-binding" evidence="9">
    <location>
        <begin position="53"/>
        <end position="405"/>
    </location>
</feature>
<evidence type="ECO:0000256" key="6">
    <source>
        <dbReference type="ARBA" id="ARBA00023004"/>
    </source>
</evidence>
<dbReference type="SUPFAM" id="SSF52540">
    <property type="entry name" value="P-loop containing nucleoside triphosphate hydrolases"/>
    <property type="match status" value="2"/>
</dbReference>
<dbReference type="Pfam" id="PF06733">
    <property type="entry name" value="DEAD_2"/>
    <property type="match status" value="1"/>
</dbReference>
<dbReference type="GO" id="GO:0005524">
    <property type="term" value="F:ATP binding"/>
    <property type="evidence" value="ECO:0007669"/>
    <property type="project" value="UniProtKB-KW"/>
</dbReference>
<evidence type="ECO:0000313" key="10">
    <source>
        <dbReference type="Proteomes" id="UP000038045"/>
    </source>
</evidence>
<dbReference type="InterPro" id="IPR027417">
    <property type="entry name" value="P-loop_NTPase"/>
</dbReference>
<evidence type="ECO:0000256" key="1">
    <source>
        <dbReference type="ARBA" id="ARBA00022723"/>
    </source>
</evidence>
<dbReference type="GO" id="GO:0003677">
    <property type="term" value="F:DNA binding"/>
    <property type="evidence" value="ECO:0007669"/>
    <property type="project" value="InterPro"/>
</dbReference>
<dbReference type="InterPro" id="IPR045028">
    <property type="entry name" value="DinG/Rad3-like"/>
</dbReference>
<evidence type="ECO:0000259" key="9">
    <source>
        <dbReference type="PROSITE" id="PS51193"/>
    </source>
</evidence>
<keyword evidence="3" id="KW-0378">Hydrolase</keyword>
<sequence length="927" mass="107845">MKKRESGGLQQKSLHDFFKRKLSINEEKDSRKRLRVKIELEYEKCQEIRIENLKINFPGTFSPYPSQMLIMEKNIISFNNGTHILIESPTGSGKTMALLSSTIGWLKNYKIKRQISLQNCRKHSFSKENEVKNELPSEESDNRKKIKLEDSIKEENVIVQTKDEIKNENEDNGPPGCTCLKKIQVYYATRTHKQIAQVIKEYKRLPYGYKKEIRHTILSSRDHTCINEDIKDLNNDITSKCKEITSKKGLKCKYKDNLNKINGIKTEILRDQLKEKSSQVWDLEEIVNFSKDKSFCPYFTTSAVLRNDSDIIFCPFNYLVDPIIRGNSEMTLDNTIVIMDEAHNMEDVCRSSSSFDFTEKEMIHSLNNVYLKKYSLTKRLEELEKTGVNKYDFLDENAIKYRILSDYLTNLVILFEFMDKLVKWFVSFSKEVLNIKEKDDKQFKVFNTTEIMKSFIAHDLICYINNPTKLFYLKNVWLSCLSSGEDENDESKMNESLRSDMLDEFRLNGLSIVCIEKFIYFAFYMNKKPVAYRLYYSIEKSDRSFDIFEYYDGYQISKFSDSSYIYKEMVNMIKEESIKNEKVKKNFIAGSVYEEIKRNTIVKMDLWCLDPSICFLDAFQTAHSIVLASGTLSPIDTFTSELGMNFKCIVQGEQVIPKEQIFASVVGVGPSDREIICTQKEINQGEKNNSNSILLEIAHLIVDVCEKVEKGVLVFFPSYNMINQVYDKLNSSKLMSKLKSYKVVLQEPRKSNVLDTIMKEFEDAVKNPKSISKTCTGGVMFAVYRGKISEGIDFPDDLARCVISIGIPYPSIVDQQVIEKKLYNSKFCKVKNLLNGNEWYKIQAFRALNQALGRCLRHRDDWGLIILVDKRIYDMVETNSIDKNKISKWVVDNIKSYGSYKSFQNEVVKFVKKRKKSFVIHNNDNIL</sequence>
<evidence type="ECO:0000256" key="4">
    <source>
        <dbReference type="ARBA" id="ARBA00022806"/>
    </source>
</evidence>
<protein>
    <submittedName>
        <fullName evidence="11">Helicase ATP-binding domain-containing protein</fullName>
    </submittedName>
</protein>
<dbReference type="WBParaSite" id="PTRK_0001540400.1">
    <property type="protein sequence ID" value="PTRK_0001540400.1"/>
    <property type="gene ID" value="PTRK_0001540400"/>
</dbReference>
<dbReference type="Gene3D" id="3.40.50.300">
    <property type="entry name" value="P-loop containing nucleotide triphosphate hydrolases"/>
    <property type="match status" value="3"/>
</dbReference>
<dbReference type="GO" id="GO:1990918">
    <property type="term" value="P:double-strand break repair involved in meiotic recombination"/>
    <property type="evidence" value="ECO:0007669"/>
    <property type="project" value="TreeGrafter"/>
</dbReference>
<dbReference type="Proteomes" id="UP000038045">
    <property type="component" value="Unplaced"/>
</dbReference>
<evidence type="ECO:0000256" key="7">
    <source>
        <dbReference type="ARBA" id="ARBA00023014"/>
    </source>
</evidence>
<dbReference type="STRING" id="131310.A0A0N5A1A4"/>
<keyword evidence="1" id="KW-0479">Metal-binding</keyword>
<dbReference type="SMART" id="SM00491">
    <property type="entry name" value="HELICc2"/>
    <property type="match status" value="1"/>
</dbReference>
<dbReference type="GO" id="GO:0046872">
    <property type="term" value="F:metal ion binding"/>
    <property type="evidence" value="ECO:0007669"/>
    <property type="project" value="UniProtKB-KW"/>
</dbReference>
<keyword evidence="2" id="KW-0547">Nucleotide-binding</keyword>
<proteinExistence type="predicted"/>
<dbReference type="GO" id="GO:0051536">
    <property type="term" value="F:iron-sulfur cluster binding"/>
    <property type="evidence" value="ECO:0007669"/>
    <property type="project" value="UniProtKB-KW"/>
</dbReference>
<evidence type="ECO:0000256" key="2">
    <source>
        <dbReference type="ARBA" id="ARBA00022741"/>
    </source>
</evidence>
<accession>A0A0N5A1A4</accession>
<dbReference type="GO" id="GO:0005634">
    <property type="term" value="C:nucleus"/>
    <property type="evidence" value="ECO:0007669"/>
    <property type="project" value="TreeGrafter"/>
</dbReference>